<dbReference type="Pfam" id="PF13541">
    <property type="entry name" value="ChlI"/>
    <property type="match status" value="1"/>
</dbReference>
<name>A0A5J4JI60_9BACI</name>
<comment type="caution">
    <text evidence="1">The sequence shown here is derived from an EMBL/GenBank/DDBJ whole genome shotgun (WGS) entry which is preliminary data.</text>
</comment>
<dbReference type="Gene3D" id="3.30.230.10">
    <property type="match status" value="1"/>
</dbReference>
<dbReference type="AlphaFoldDB" id="A0A5J4JI60"/>
<gene>
    <name evidence="1" type="ORF">BpJC7_16780</name>
</gene>
<keyword evidence="2" id="KW-1185">Reference proteome</keyword>
<dbReference type="InterPro" id="IPR020568">
    <property type="entry name" value="Ribosomal_Su5_D2-typ_SF"/>
</dbReference>
<protein>
    <submittedName>
        <fullName evidence="1">Uncharacterized protein</fullName>
    </submittedName>
</protein>
<proteinExistence type="predicted"/>
<dbReference type="EMBL" id="BKZQ01000019">
    <property type="protein sequence ID" value="GER70375.1"/>
    <property type="molecule type" value="Genomic_DNA"/>
</dbReference>
<dbReference type="Proteomes" id="UP000391919">
    <property type="component" value="Unassembled WGS sequence"/>
</dbReference>
<organism evidence="1 2">
    <name type="scientific">Weizmannia acidilactici</name>
    <dbReference type="NCBI Taxonomy" id="2607726"/>
    <lineage>
        <taxon>Bacteria</taxon>
        <taxon>Bacillati</taxon>
        <taxon>Bacillota</taxon>
        <taxon>Bacilli</taxon>
        <taxon>Bacillales</taxon>
        <taxon>Bacillaceae</taxon>
        <taxon>Heyndrickxia</taxon>
    </lineage>
</organism>
<dbReference type="InterPro" id="IPR014721">
    <property type="entry name" value="Ribsml_uS5_D2-typ_fold_subgr"/>
</dbReference>
<accession>A0A5J4JI60</accession>
<dbReference type="SUPFAM" id="SSF54211">
    <property type="entry name" value="Ribosomal protein S5 domain 2-like"/>
    <property type="match status" value="1"/>
</dbReference>
<evidence type="ECO:0000313" key="1">
    <source>
        <dbReference type="EMBL" id="GER70375.1"/>
    </source>
</evidence>
<reference evidence="1 2" key="1">
    <citation type="submission" date="2019-09" db="EMBL/GenBank/DDBJ databases">
        <title>Draft genome sequence of Bacillus sp. JC-7.</title>
        <authorList>
            <person name="Tanaka N."/>
            <person name="Shiwa Y."/>
            <person name="Fujita N."/>
            <person name="Tanasupawat S."/>
        </authorList>
    </citation>
    <scope>NUCLEOTIDE SEQUENCE [LARGE SCALE GENOMIC DNA]</scope>
    <source>
        <strain evidence="1 2">JC-7</strain>
    </source>
</reference>
<evidence type="ECO:0000313" key="2">
    <source>
        <dbReference type="Proteomes" id="UP000391919"/>
    </source>
</evidence>
<sequence length="194" mass="21534">MVEVEIQMVEGIQGISIVGLPDASVKESKDRVLGTLGSYHCDLPEKRFIVNLSPAEQRKNSPFFDLAMAIGIMKELDYFPHEIPETAAFLGVLSLNGAVKPVEGMLPAIMAARNKGIKVLYLPHAADLPFRRLDGIELRFVRNLDEVIQSLSGQEDLFTAQGSWPPVASFDEPYTIYSQRTLNISSAINMQRRS</sequence>